<dbReference type="Proteomes" id="UP000585638">
    <property type="component" value="Unassembled WGS sequence"/>
</dbReference>
<reference evidence="1 2" key="1">
    <citation type="submission" date="2020-08" db="EMBL/GenBank/DDBJ databases">
        <title>Sequencing the genomes of 1000 actinobacteria strains.</title>
        <authorList>
            <person name="Klenk H.-P."/>
        </authorList>
    </citation>
    <scope>NUCLEOTIDE SEQUENCE [LARGE SCALE GENOMIC DNA]</scope>
    <source>
        <strain evidence="1 2">DSM 43851</strain>
    </source>
</reference>
<name>A0A7W9KNS5_9PSEU</name>
<evidence type="ECO:0000313" key="2">
    <source>
        <dbReference type="Proteomes" id="UP000585638"/>
    </source>
</evidence>
<evidence type="ECO:0000313" key="1">
    <source>
        <dbReference type="EMBL" id="MBB5895951.1"/>
    </source>
</evidence>
<sequence length="218" mass="24254">MLVTSRSAAEYRAMFDLSPADLTGRVLDCCAGGSGFAADVPDAIAVDPAYALGYDEMARLVRAGLRDGDRMIDANRDRFEWEWYGTTERRAAMRLDAAESFLADLRARPGRYVAASLPDLPLAADSVELALCSHLLFTWANQLDEQWHHRAIAELVRVARREVRIFPLVLQGSGEPVEFLDRLRSSLPANELREVPYRFQRGARHMLVIDAGTTSSTA</sequence>
<comment type="caution">
    <text evidence="1">The sequence shown here is derived from an EMBL/GenBank/DDBJ whole genome shotgun (WGS) entry which is preliminary data.</text>
</comment>
<gene>
    <name evidence="1" type="ORF">BJ998_007147</name>
</gene>
<organism evidence="1 2">
    <name type="scientific">Kutzneria kofuensis</name>
    <dbReference type="NCBI Taxonomy" id="103725"/>
    <lineage>
        <taxon>Bacteria</taxon>
        <taxon>Bacillati</taxon>
        <taxon>Actinomycetota</taxon>
        <taxon>Actinomycetes</taxon>
        <taxon>Pseudonocardiales</taxon>
        <taxon>Pseudonocardiaceae</taxon>
        <taxon>Kutzneria</taxon>
    </lineage>
</organism>
<keyword evidence="2" id="KW-1185">Reference proteome</keyword>
<dbReference type="InterPro" id="IPR029063">
    <property type="entry name" value="SAM-dependent_MTases_sf"/>
</dbReference>
<dbReference type="EMBL" id="JACHIR010000001">
    <property type="protein sequence ID" value="MBB5895951.1"/>
    <property type="molecule type" value="Genomic_DNA"/>
</dbReference>
<evidence type="ECO:0008006" key="3">
    <source>
        <dbReference type="Google" id="ProtNLM"/>
    </source>
</evidence>
<dbReference type="RefSeq" id="WP_184867676.1">
    <property type="nucleotide sequence ID" value="NZ_BAAAWY010000041.1"/>
</dbReference>
<proteinExistence type="predicted"/>
<accession>A0A7W9KNS5</accession>
<dbReference type="AlphaFoldDB" id="A0A7W9KNS5"/>
<protein>
    <recommendedName>
        <fullName evidence="3">Methyltransferase family protein</fullName>
    </recommendedName>
</protein>
<dbReference type="Gene3D" id="3.40.50.150">
    <property type="entry name" value="Vaccinia Virus protein VP39"/>
    <property type="match status" value="1"/>
</dbReference>